<reference evidence="2" key="1">
    <citation type="submission" date="2016-10" db="EMBL/GenBank/DDBJ databases">
        <authorList>
            <person name="Varghese N."/>
            <person name="Submissions S."/>
        </authorList>
    </citation>
    <scope>NUCLEOTIDE SEQUENCE [LARGE SCALE GENOMIC DNA]</scope>
    <source>
        <strain evidence="2">DSM 45004</strain>
    </source>
</reference>
<dbReference type="EMBL" id="FOMZ01000004">
    <property type="protein sequence ID" value="SFD87450.1"/>
    <property type="molecule type" value="Genomic_DNA"/>
</dbReference>
<dbReference type="Proteomes" id="UP000198716">
    <property type="component" value="Unassembled WGS sequence"/>
</dbReference>
<name>A0A1I1W3A8_9ACTN</name>
<proteinExistence type="predicted"/>
<evidence type="ECO:0000313" key="1">
    <source>
        <dbReference type="EMBL" id="SFD87450.1"/>
    </source>
</evidence>
<protein>
    <submittedName>
        <fullName evidence="1">Uncharacterized protein</fullName>
    </submittedName>
</protein>
<keyword evidence="2" id="KW-1185">Reference proteome</keyword>
<sequence>MPPKHDVTNPGARARCRHEGGEGALRVWISPHTPNVIQIDTPTVYNRTRWTVDQAREPRSVLDSAIRASELS</sequence>
<gene>
    <name evidence="1" type="ORF">SAMN04487819_104276</name>
</gene>
<dbReference type="RefSeq" id="WP_092925508.1">
    <property type="nucleotide sequence ID" value="NZ_FOMZ01000004.1"/>
</dbReference>
<accession>A0A1I1W3A8</accession>
<evidence type="ECO:0000313" key="2">
    <source>
        <dbReference type="Proteomes" id="UP000198716"/>
    </source>
</evidence>
<dbReference type="AlphaFoldDB" id="A0A1I1W3A8"/>
<organism evidence="1 2">
    <name type="scientific">Actinopolyspora alba</name>
    <dbReference type="NCBI Taxonomy" id="673379"/>
    <lineage>
        <taxon>Bacteria</taxon>
        <taxon>Bacillati</taxon>
        <taxon>Actinomycetota</taxon>
        <taxon>Actinomycetes</taxon>
        <taxon>Actinopolysporales</taxon>
        <taxon>Actinopolysporaceae</taxon>
        <taxon>Actinopolyspora</taxon>
        <taxon>Actinopolyspora alba group</taxon>
    </lineage>
</organism>